<dbReference type="InterPro" id="IPR037883">
    <property type="entry name" value="Knr4/Smi1-like_sf"/>
</dbReference>
<feature type="domain" description="Knr4/Smi1-like" evidence="1">
    <location>
        <begin position="38"/>
        <end position="199"/>
    </location>
</feature>
<name>A0ABQ3WHG9_9ACTN</name>
<comment type="caution">
    <text evidence="2">The sequence shown here is derived from an EMBL/GenBank/DDBJ whole genome shotgun (WGS) entry which is preliminary data.</text>
</comment>
<dbReference type="SMART" id="SM00860">
    <property type="entry name" value="SMI1_KNR4"/>
    <property type="match status" value="1"/>
</dbReference>
<accession>A0ABQ3WHG9</accession>
<dbReference type="RefSeq" id="WP_204296122.1">
    <property type="nucleotide sequence ID" value="NZ_BAAAGQ010000012.1"/>
</dbReference>
<protein>
    <recommendedName>
        <fullName evidence="1">Knr4/Smi1-like domain-containing protein</fullName>
    </recommendedName>
</protein>
<dbReference type="Pfam" id="PF09346">
    <property type="entry name" value="SMI1_KNR4"/>
    <property type="match status" value="1"/>
</dbReference>
<dbReference type="InterPro" id="IPR018958">
    <property type="entry name" value="Knr4/Smi1-like_dom"/>
</dbReference>
<gene>
    <name evidence="2" type="ORF">Aca07nite_29660</name>
</gene>
<reference evidence="2" key="1">
    <citation type="submission" date="2021-01" db="EMBL/GenBank/DDBJ databases">
        <title>Whole genome shotgun sequence of Actinoplanes capillaceus NBRC 16408.</title>
        <authorList>
            <person name="Komaki H."/>
            <person name="Tamura T."/>
        </authorList>
    </citation>
    <scope>NUCLEOTIDE SEQUENCE [LARGE SCALE GENOMIC DNA]</scope>
    <source>
        <strain evidence="2">NBRC 16408</strain>
    </source>
</reference>
<evidence type="ECO:0000259" key="1">
    <source>
        <dbReference type="SMART" id="SM00860"/>
    </source>
</evidence>
<dbReference type="EMBL" id="BOMF01000057">
    <property type="protein sequence ID" value="GID45691.1"/>
    <property type="molecule type" value="Genomic_DNA"/>
</dbReference>
<dbReference type="Gene3D" id="3.40.1580.10">
    <property type="entry name" value="SMI1/KNR4-like"/>
    <property type="match status" value="1"/>
</dbReference>
<dbReference type="SUPFAM" id="SSF160631">
    <property type="entry name" value="SMI1/KNR4-like"/>
    <property type="match status" value="1"/>
</dbReference>
<organism evidence="2">
    <name type="scientific">Actinoplanes campanulatus</name>
    <dbReference type="NCBI Taxonomy" id="113559"/>
    <lineage>
        <taxon>Bacteria</taxon>
        <taxon>Bacillati</taxon>
        <taxon>Actinomycetota</taxon>
        <taxon>Actinomycetes</taxon>
        <taxon>Micromonosporales</taxon>
        <taxon>Micromonosporaceae</taxon>
        <taxon>Actinoplanes</taxon>
    </lineage>
</organism>
<evidence type="ECO:0000313" key="2">
    <source>
        <dbReference type="EMBL" id="GID45691.1"/>
    </source>
</evidence>
<proteinExistence type="predicted"/>
<sequence length="210" mass="23396">MTEIDWSDIRPRLAALAARPGAAEDYYGGWHGWKLEPPLTAAELAELETQIGVELPGDYRAFLLEAGRGGAGPSFGLFPLRREDGRWSWEESPTDAATLSRLFARIRGFTPDDYMRERPAISGTEDLWGEIPDELPKDAAHSDGLLYLCHHGCALWTALVVSGPSRGEMWSDYCADGEGFQPEQNPDGSRMTFTDWYRTWLAGVEAVHHL</sequence>